<evidence type="ECO:0000313" key="3">
    <source>
        <dbReference type="Proteomes" id="UP000759131"/>
    </source>
</evidence>
<feature type="compositionally biased region" description="Basic and acidic residues" evidence="1">
    <location>
        <begin position="92"/>
        <end position="101"/>
    </location>
</feature>
<feature type="non-terminal residue" evidence="2">
    <location>
        <position position="1"/>
    </location>
</feature>
<accession>A0A7R9QKD6</accession>
<name>A0A7R9QKD6_9ACAR</name>
<organism evidence="2">
    <name type="scientific">Medioppia subpectinata</name>
    <dbReference type="NCBI Taxonomy" id="1979941"/>
    <lineage>
        <taxon>Eukaryota</taxon>
        <taxon>Metazoa</taxon>
        <taxon>Ecdysozoa</taxon>
        <taxon>Arthropoda</taxon>
        <taxon>Chelicerata</taxon>
        <taxon>Arachnida</taxon>
        <taxon>Acari</taxon>
        <taxon>Acariformes</taxon>
        <taxon>Sarcoptiformes</taxon>
        <taxon>Oribatida</taxon>
        <taxon>Brachypylina</taxon>
        <taxon>Oppioidea</taxon>
        <taxon>Oppiidae</taxon>
        <taxon>Medioppia</taxon>
    </lineage>
</organism>
<gene>
    <name evidence="2" type="ORF">OSB1V03_LOCUS21743</name>
</gene>
<evidence type="ECO:0000313" key="2">
    <source>
        <dbReference type="EMBL" id="CAD7648060.1"/>
    </source>
</evidence>
<dbReference type="EMBL" id="CAJPIZ010041996">
    <property type="protein sequence ID" value="CAG2121797.1"/>
    <property type="molecule type" value="Genomic_DNA"/>
</dbReference>
<dbReference type="Proteomes" id="UP000759131">
    <property type="component" value="Unassembled WGS sequence"/>
</dbReference>
<feature type="region of interest" description="Disordered" evidence="1">
    <location>
        <begin position="82"/>
        <end position="101"/>
    </location>
</feature>
<protein>
    <submittedName>
        <fullName evidence="2">Uncharacterized protein</fullName>
    </submittedName>
</protein>
<feature type="non-terminal residue" evidence="2">
    <location>
        <position position="134"/>
    </location>
</feature>
<dbReference type="EMBL" id="OC896571">
    <property type="protein sequence ID" value="CAD7648060.1"/>
    <property type="molecule type" value="Genomic_DNA"/>
</dbReference>
<feature type="compositionally biased region" description="Basic and acidic residues" evidence="1">
    <location>
        <begin position="18"/>
        <end position="33"/>
    </location>
</feature>
<dbReference type="OrthoDB" id="6507301at2759"/>
<proteinExistence type="predicted"/>
<evidence type="ECO:0000256" key="1">
    <source>
        <dbReference type="SAM" id="MobiDB-lite"/>
    </source>
</evidence>
<keyword evidence="3" id="KW-1185">Reference proteome</keyword>
<feature type="compositionally biased region" description="Polar residues" evidence="1">
    <location>
        <begin position="1"/>
        <end position="12"/>
    </location>
</feature>
<dbReference type="AlphaFoldDB" id="A0A7R9QKD6"/>
<sequence length="134" mass="15114">GSPDGSSVTPTGGTLDAKGAHEYTDSTHNHETNAKTFETVFPDRKDGKYKHKDNAHKYKGWKERGYKIITETEFVDRGRKVDTGYKTTSNGSKEHVKEHSAGDVTKADFKKYHQNIKNLNKHFDSVYGNRLKAP</sequence>
<reference evidence="2" key="1">
    <citation type="submission" date="2020-11" db="EMBL/GenBank/DDBJ databases">
        <authorList>
            <person name="Tran Van P."/>
        </authorList>
    </citation>
    <scope>NUCLEOTIDE SEQUENCE</scope>
</reference>
<feature type="region of interest" description="Disordered" evidence="1">
    <location>
        <begin position="1"/>
        <end position="39"/>
    </location>
</feature>